<organism evidence="2 3">
    <name type="scientific">Porites lobata</name>
    <dbReference type="NCBI Taxonomy" id="104759"/>
    <lineage>
        <taxon>Eukaryota</taxon>
        <taxon>Metazoa</taxon>
        <taxon>Cnidaria</taxon>
        <taxon>Anthozoa</taxon>
        <taxon>Hexacorallia</taxon>
        <taxon>Scleractinia</taxon>
        <taxon>Fungiina</taxon>
        <taxon>Poritidae</taxon>
        <taxon>Porites</taxon>
    </lineage>
</organism>
<reference evidence="2 3" key="1">
    <citation type="submission" date="2022-05" db="EMBL/GenBank/DDBJ databases">
        <authorList>
            <consortium name="Genoscope - CEA"/>
            <person name="William W."/>
        </authorList>
    </citation>
    <scope>NUCLEOTIDE SEQUENCE [LARGE SCALE GENOMIC DNA]</scope>
</reference>
<dbReference type="SUPFAM" id="SSF47986">
    <property type="entry name" value="DEATH domain"/>
    <property type="match status" value="1"/>
</dbReference>
<accession>A0ABN8PH95</accession>
<evidence type="ECO:0000313" key="3">
    <source>
        <dbReference type="Proteomes" id="UP001159405"/>
    </source>
</evidence>
<feature type="domain" description="CARD" evidence="1">
    <location>
        <begin position="1"/>
        <end position="87"/>
    </location>
</feature>
<dbReference type="Gene3D" id="1.10.533.10">
    <property type="entry name" value="Death Domain, Fas"/>
    <property type="match status" value="1"/>
</dbReference>
<dbReference type="EMBL" id="CALNXK010000069">
    <property type="protein sequence ID" value="CAH3142671.1"/>
    <property type="molecule type" value="Genomic_DNA"/>
</dbReference>
<dbReference type="Proteomes" id="UP001159405">
    <property type="component" value="Unassembled WGS sequence"/>
</dbReference>
<name>A0ABN8PH95_9CNID</name>
<proteinExistence type="predicted"/>
<dbReference type="InterPro" id="IPR037939">
    <property type="entry name" value="CRADD"/>
</dbReference>
<dbReference type="InterPro" id="IPR001315">
    <property type="entry name" value="CARD"/>
</dbReference>
<dbReference type="PANTHER" id="PTHR15034">
    <property type="entry name" value="DEATH DOMAIN-CONTAINING PROTEIN CRADD"/>
    <property type="match status" value="1"/>
</dbReference>
<keyword evidence="3" id="KW-1185">Reference proteome</keyword>
<dbReference type="InterPro" id="IPR011029">
    <property type="entry name" value="DEATH-like_dom_sf"/>
</dbReference>
<evidence type="ECO:0000313" key="2">
    <source>
        <dbReference type="EMBL" id="CAH3142671.1"/>
    </source>
</evidence>
<protein>
    <recommendedName>
        <fullName evidence="1">CARD domain-containing protein</fullName>
    </recommendedName>
</protein>
<dbReference type="PANTHER" id="PTHR15034:SF5">
    <property type="entry name" value="DEATH DOMAIN-CONTAINING PROTEIN CRADD"/>
    <property type="match status" value="1"/>
</dbReference>
<comment type="caution">
    <text evidence="2">The sequence shown here is derived from an EMBL/GenBank/DDBJ whole genome shotgun (WGS) entry which is preliminary data.</text>
</comment>
<dbReference type="SMART" id="SM00114">
    <property type="entry name" value="CARD"/>
    <property type="match status" value="1"/>
</dbReference>
<gene>
    <name evidence="2" type="ORF">PLOB_00042530</name>
</gene>
<dbReference type="PROSITE" id="PS50209">
    <property type="entry name" value="CARD"/>
    <property type="match status" value="1"/>
</dbReference>
<dbReference type="CDD" id="cd01671">
    <property type="entry name" value="CARD"/>
    <property type="match status" value="1"/>
</dbReference>
<sequence>MRKFHKDILQTHFQDLVEDVNPDPVMRYLFTKGIISKEDMEAIRSKGTSIEKNEDLLLRLMKKGLDAFKMFVEGLQKDQSSLAETSK</sequence>
<dbReference type="Pfam" id="PF00619">
    <property type="entry name" value="CARD"/>
    <property type="match status" value="1"/>
</dbReference>
<evidence type="ECO:0000259" key="1">
    <source>
        <dbReference type="PROSITE" id="PS50209"/>
    </source>
</evidence>